<dbReference type="AlphaFoldDB" id="A0A0C3G8X7"/>
<organism evidence="2 3">
    <name type="scientific">Piloderma croceum (strain F 1598)</name>
    <dbReference type="NCBI Taxonomy" id="765440"/>
    <lineage>
        <taxon>Eukaryota</taxon>
        <taxon>Fungi</taxon>
        <taxon>Dikarya</taxon>
        <taxon>Basidiomycota</taxon>
        <taxon>Agaricomycotina</taxon>
        <taxon>Agaricomycetes</taxon>
        <taxon>Agaricomycetidae</taxon>
        <taxon>Atheliales</taxon>
        <taxon>Atheliaceae</taxon>
        <taxon>Piloderma</taxon>
    </lineage>
</organism>
<proteinExistence type="predicted"/>
<accession>A0A0C3G8X7</accession>
<keyword evidence="3" id="KW-1185">Reference proteome</keyword>
<gene>
    <name evidence="2" type="ORF">PILCRDRAFT_3241</name>
</gene>
<dbReference type="Proteomes" id="UP000054166">
    <property type="component" value="Unassembled WGS sequence"/>
</dbReference>
<evidence type="ECO:0000256" key="1">
    <source>
        <dbReference type="SAM" id="SignalP"/>
    </source>
</evidence>
<reference evidence="3" key="2">
    <citation type="submission" date="2015-01" db="EMBL/GenBank/DDBJ databases">
        <title>Evolutionary Origins and Diversification of the Mycorrhizal Mutualists.</title>
        <authorList>
            <consortium name="DOE Joint Genome Institute"/>
            <consortium name="Mycorrhizal Genomics Consortium"/>
            <person name="Kohler A."/>
            <person name="Kuo A."/>
            <person name="Nagy L.G."/>
            <person name="Floudas D."/>
            <person name="Copeland A."/>
            <person name="Barry K.W."/>
            <person name="Cichocki N."/>
            <person name="Veneault-Fourrey C."/>
            <person name="LaButti K."/>
            <person name="Lindquist E.A."/>
            <person name="Lipzen A."/>
            <person name="Lundell T."/>
            <person name="Morin E."/>
            <person name="Murat C."/>
            <person name="Riley R."/>
            <person name="Ohm R."/>
            <person name="Sun H."/>
            <person name="Tunlid A."/>
            <person name="Henrissat B."/>
            <person name="Grigoriev I.V."/>
            <person name="Hibbett D.S."/>
            <person name="Martin F."/>
        </authorList>
    </citation>
    <scope>NUCLEOTIDE SEQUENCE [LARGE SCALE GENOMIC DNA]</scope>
    <source>
        <strain evidence="3">F 1598</strain>
    </source>
</reference>
<dbReference type="EMBL" id="KN832977">
    <property type="protein sequence ID" value="KIM88199.1"/>
    <property type="molecule type" value="Genomic_DNA"/>
</dbReference>
<keyword evidence="1" id="KW-0732">Signal</keyword>
<sequence length="90" mass="10410">MASVLATLLVVENLIAYAANRRYHSFSNLDFLEGPERRRTRRNPPVFANKYQRADTDDGDLVPLTSYPAPYGGRYTDPYDSYYHSRKMSE</sequence>
<evidence type="ECO:0000313" key="2">
    <source>
        <dbReference type="EMBL" id="KIM88199.1"/>
    </source>
</evidence>
<protein>
    <submittedName>
        <fullName evidence="2">Uncharacterized protein</fullName>
    </submittedName>
</protein>
<name>A0A0C3G8X7_PILCF</name>
<feature type="chain" id="PRO_5002174529" evidence="1">
    <location>
        <begin position="19"/>
        <end position="90"/>
    </location>
</feature>
<dbReference type="InParanoid" id="A0A0C3G8X7"/>
<reference evidence="2 3" key="1">
    <citation type="submission" date="2014-04" db="EMBL/GenBank/DDBJ databases">
        <authorList>
            <consortium name="DOE Joint Genome Institute"/>
            <person name="Kuo A."/>
            <person name="Tarkka M."/>
            <person name="Buscot F."/>
            <person name="Kohler A."/>
            <person name="Nagy L.G."/>
            <person name="Floudas D."/>
            <person name="Copeland A."/>
            <person name="Barry K.W."/>
            <person name="Cichocki N."/>
            <person name="Veneault-Fourrey C."/>
            <person name="LaButti K."/>
            <person name="Lindquist E.A."/>
            <person name="Lipzen A."/>
            <person name="Lundell T."/>
            <person name="Morin E."/>
            <person name="Murat C."/>
            <person name="Sun H."/>
            <person name="Tunlid A."/>
            <person name="Henrissat B."/>
            <person name="Grigoriev I.V."/>
            <person name="Hibbett D.S."/>
            <person name="Martin F."/>
            <person name="Nordberg H.P."/>
            <person name="Cantor M.N."/>
            <person name="Hua S.X."/>
        </authorList>
    </citation>
    <scope>NUCLEOTIDE SEQUENCE [LARGE SCALE GENOMIC DNA]</scope>
    <source>
        <strain evidence="2 3">F 1598</strain>
    </source>
</reference>
<feature type="signal peptide" evidence="1">
    <location>
        <begin position="1"/>
        <end position="18"/>
    </location>
</feature>
<evidence type="ECO:0000313" key="3">
    <source>
        <dbReference type="Proteomes" id="UP000054166"/>
    </source>
</evidence>
<dbReference type="HOGENOM" id="CLU_2441639_0_0_1"/>